<sequence>MKRLLLACIAVLMSASVSLSATADVIKNDNPYELVELVANKTFERMANERAKIDNDPNYLREIVEDELMPYVDALFATKKVLGRNLKDVSKDQFRDFYKVFRDYLVATYARAFTQYDESKHKVVFEPANKLSPDDRVAVVRARIQEPGRPDDIRLDFKMRLDNNDKIWKAYDLVVEGVSLLNSKQAEIAAVIRQNGIDGTIEMLKDKAYQPIKKDDEVDF</sequence>
<dbReference type="PIRSF" id="PIRSF004649">
    <property type="entry name" value="MlaC"/>
    <property type="match status" value="1"/>
</dbReference>
<accession>K2KBZ2</accession>
<feature type="signal peptide" evidence="1">
    <location>
        <begin position="1"/>
        <end position="23"/>
    </location>
</feature>
<dbReference type="Pfam" id="PF05494">
    <property type="entry name" value="MlaC"/>
    <property type="match status" value="1"/>
</dbReference>
<dbReference type="Gene3D" id="3.10.450.710">
    <property type="entry name" value="Tgt2/MlaC"/>
    <property type="match status" value="1"/>
</dbReference>
<protein>
    <submittedName>
        <fullName evidence="2">Organic solvent ABC transporter</fullName>
    </submittedName>
</protein>
<dbReference type="PANTHER" id="PTHR36573">
    <property type="entry name" value="INTERMEMBRANE PHOSPHOLIPID TRANSPORT SYSTEM BINDING PROTEIN MLAC"/>
    <property type="match status" value="1"/>
</dbReference>
<gene>
    <name evidence="2" type="ORF">A10D4_03450</name>
</gene>
<dbReference type="InterPro" id="IPR042245">
    <property type="entry name" value="Tgt2/MlaC_sf"/>
</dbReference>
<dbReference type="RefSeq" id="WP_008487751.1">
    <property type="nucleotide sequence ID" value="NZ_AMRG01000003.1"/>
</dbReference>
<dbReference type="AlphaFoldDB" id="K2KBZ2"/>
<feature type="chain" id="PRO_5003859850" evidence="1">
    <location>
        <begin position="24"/>
        <end position="220"/>
    </location>
</feature>
<dbReference type="Proteomes" id="UP000014115">
    <property type="component" value="Unassembled WGS sequence"/>
</dbReference>
<organism evidence="2 3">
    <name type="scientific">Idiomarina xiamenensis 10-D-4</name>
    <dbReference type="NCBI Taxonomy" id="740709"/>
    <lineage>
        <taxon>Bacteria</taxon>
        <taxon>Pseudomonadati</taxon>
        <taxon>Pseudomonadota</taxon>
        <taxon>Gammaproteobacteria</taxon>
        <taxon>Alteromonadales</taxon>
        <taxon>Idiomarinaceae</taxon>
        <taxon>Idiomarina</taxon>
    </lineage>
</organism>
<reference evidence="2 3" key="1">
    <citation type="journal article" date="2012" name="J. Bacteriol.">
        <title>Genome Sequence of Idiomarina xiamenensis Type Strain 10-D-4.</title>
        <authorList>
            <person name="Lai Q."/>
            <person name="Wang L."/>
            <person name="Wang W."/>
            <person name="Shao Z."/>
        </authorList>
    </citation>
    <scope>NUCLEOTIDE SEQUENCE [LARGE SCALE GENOMIC DNA]</scope>
    <source>
        <strain evidence="2 3">10-D-4</strain>
    </source>
</reference>
<comment type="caution">
    <text evidence="2">The sequence shown here is derived from an EMBL/GenBank/DDBJ whole genome shotgun (WGS) entry which is preliminary data.</text>
</comment>
<keyword evidence="3" id="KW-1185">Reference proteome</keyword>
<dbReference type="STRING" id="740709.A10D4_03450"/>
<keyword evidence="1" id="KW-0732">Signal</keyword>
<dbReference type="EMBL" id="AMRG01000003">
    <property type="protein sequence ID" value="EKE85368.1"/>
    <property type="molecule type" value="Genomic_DNA"/>
</dbReference>
<dbReference type="OrthoDB" id="9787053at2"/>
<dbReference type="PANTHER" id="PTHR36573:SF1">
    <property type="entry name" value="INTERMEMBRANE PHOSPHOLIPID TRANSPORT SYSTEM BINDING PROTEIN MLAC"/>
    <property type="match status" value="1"/>
</dbReference>
<evidence type="ECO:0000313" key="3">
    <source>
        <dbReference type="Proteomes" id="UP000014115"/>
    </source>
</evidence>
<evidence type="ECO:0000313" key="2">
    <source>
        <dbReference type="EMBL" id="EKE85368.1"/>
    </source>
</evidence>
<dbReference type="PATRIC" id="fig|740709.3.peg.695"/>
<proteinExistence type="predicted"/>
<dbReference type="eggNOG" id="COG2854">
    <property type="taxonomic scope" value="Bacteria"/>
</dbReference>
<evidence type="ECO:0000256" key="1">
    <source>
        <dbReference type="SAM" id="SignalP"/>
    </source>
</evidence>
<dbReference type="InterPro" id="IPR008869">
    <property type="entry name" value="MlaC/ttg2D"/>
</dbReference>
<name>K2KBZ2_9GAMM</name>